<evidence type="ECO:0000313" key="7">
    <source>
        <dbReference type="Proteomes" id="UP000636800"/>
    </source>
</evidence>
<comment type="similarity">
    <text evidence="1">Belongs to the FLZ family.</text>
</comment>
<reference evidence="6 7" key="1">
    <citation type="journal article" date="2020" name="Nat. Food">
        <title>A phased Vanilla planifolia genome enables genetic improvement of flavour and production.</title>
        <authorList>
            <person name="Hasing T."/>
            <person name="Tang H."/>
            <person name="Brym M."/>
            <person name="Khazi F."/>
            <person name="Huang T."/>
            <person name="Chambers A.H."/>
        </authorList>
    </citation>
    <scope>NUCLEOTIDE SEQUENCE [LARGE SCALE GENOMIC DNA]</scope>
    <source>
        <tissue evidence="6">Leaf</tissue>
    </source>
</reference>
<dbReference type="GO" id="GO:0046872">
    <property type="term" value="F:metal ion binding"/>
    <property type="evidence" value="ECO:0007669"/>
    <property type="project" value="UniProtKB-KW"/>
</dbReference>
<evidence type="ECO:0000313" key="6">
    <source>
        <dbReference type="EMBL" id="KAG0469894.1"/>
    </source>
</evidence>
<proteinExistence type="inferred from homology"/>
<feature type="domain" description="FLZ-type" evidence="5">
    <location>
        <begin position="102"/>
        <end position="145"/>
    </location>
</feature>
<dbReference type="OrthoDB" id="674656at2759"/>
<organism evidence="6 7">
    <name type="scientific">Vanilla planifolia</name>
    <name type="common">Vanilla</name>
    <dbReference type="NCBI Taxonomy" id="51239"/>
    <lineage>
        <taxon>Eukaryota</taxon>
        <taxon>Viridiplantae</taxon>
        <taxon>Streptophyta</taxon>
        <taxon>Embryophyta</taxon>
        <taxon>Tracheophyta</taxon>
        <taxon>Spermatophyta</taxon>
        <taxon>Magnoliopsida</taxon>
        <taxon>Liliopsida</taxon>
        <taxon>Asparagales</taxon>
        <taxon>Orchidaceae</taxon>
        <taxon>Vanilloideae</taxon>
        <taxon>Vanilleae</taxon>
        <taxon>Vanilla</taxon>
    </lineage>
</organism>
<dbReference type="InterPro" id="IPR044604">
    <property type="entry name" value="FLZ12/13/14"/>
</dbReference>
<keyword evidence="2" id="KW-0479">Metal-binding</keyword>
<evidence type="ECO:0000259" key="5">
    <source>
        <dbReference type="PROSITE" id="PS51795"/>
    </source>
</evidence>
<dbReference type="EMBL" id="JADCNL010000008">
    <property type="protein sequence ID" value="KAG0469894.1"/>
    <property type="molecule type" value="Genomic_DNA"/>
</dbReference>
<evidence type="ECO:0000256" key="1">
    <source>
        <dbReference type="ARBA" id="ARBA00009374"/>
    </source>
</evidence>
<dbReference type="Pfam" id="PF04570">
    <property type="entry name" value="zf-FLZ"/>
    <property type="match status" value="1"/>
</dbReference>
<evidence type="ECO:0000256" key="4">
    <source>
        <dbReference type="SAM" id="MobiDB-lite"/>
    </source>
</evidence>
<dbReference type="PANTHER" id="PTHR47208">
    <property type="entry name" value="OS02G0174800 PROTEIN"/>
    <property type="match status" value="1"/>
</dbReference>
<keyword evidence="7" id="KW-1185">Reference proteome</keyword>
<gene>
    <name evidence="6" type="ORF">HPP92_016594</name>
</gene>
<feature type="region of interest" description="Disordered" evidence="4">
    <location>
        <begin position="1"/>
        <end position="43"/>
    </location>
</feature>
<feature type="zinc finger region" description="FLZ-type" evidence="3">
    <location>
        <begin position="102"/>
        <end position="145"/>
    </location>
</feature>
<protein>
    <recommendedName>
        <fullName evidence="5">FLZ-type domain-containing protein</fullName>
    </recommendedName>
</protein>
<comment type="caution">
    <text evidence="6">The sequence shown here is derived from an EMBL/GenBank/DDBJ whole genome shotgun (WGS) entry which is preliminary data.</text>
</comment>
<name>A0A835QCI8_VANPL</name>
<dbReference type="PROSITE" id="PS51795">
    <property type="entry name" value="ZF_FLZ"/>
    <property type="match status" value="1"/>
</dbReference>
<dbReference type="PANTHER" id="PTHR47208:SF5">
    <property type="entry name" value="FCS-LIKE ZINC FINGER 12-RELATED"/>
    <property type="match status" value="1"/>
</dbReference>
<accession>A0A835QCI8</accession>
<evidence type="ECO:0000256" key="3">
    <source>
        <dbReference type="PROSITE-ProRule" id="PRU01131"/>
    </source>
</evidence>
<dbReference type="Proteomes" id="UP000636800">
    <property type="component" value="Unassembled WGS sequence"/>
</dbReference>
<dbReference type="AlphaFoldDB" id="A0A835QCI8"/>
<sequence length="180" mass="19182">MSARKAPSPIATGDRTPSSEVFSGPASPLERNPLSPMGWRKRESDGVGLGIVAKLERTESGVRGPPKPFIGQPTAPIVIGSSRSGGAPLSPANLAADFQVADFLSCCYLCRKRLHGRDVYMYRGEKAFCSAECRYHQIVKDECLEKYGSDIMRRSDVPSSPCSVGGGGGGRLFFTGIVAV</sequence>
<dbReference type="InterPro" id="IPR007650">
    <property type="entry name" value="Zf-FLZ_dom"/>
</dbReference>
<evidence type="ECO:0000256" key="2">
    <source>
        <dbReference type="ARBA" id="ARBA00022723"/>
    </source>
</evidence>